<organism evidence="1 2">
    <name type="scientific">Bauhinia variegata</name>
    <name type="common">Purple orchid tree</name>
    <name type="synonym">Phanera variegata</name>
    <dbReference type="NCBI Taxonomy" id="167791"/>
    <lineage>
        <taxon>Eukaryota</taxon>
        <taxon>Viridiplantae</taxon>
        <taxon>Streptophyta</taxon>
        <taxon>Embryophyta</taxon>
        <taxon>Tracheophyta</taxon>
        <taxon>Spermatophyta</taxon>
        <taxon>Magnoliopsida</taxon>
        <taxon>eudicotyledons</taxon>
        <taxon>Gunneridae</taxon>
        <taxon>Pentapetalae</taxon>
        <taxon>rosids</taxon>
        <taxon>fabids</taxon>
        <taxon>Fabales</taxon>
        <taxon>Fabaceae</taxon>
        <taxon>Cercidoideae</taxon>
        <taxon>Cercideae</taxon>
        <taxon>Bauhiniinae</taxon>
        <taxon>Bauhinia</taxon>
    </lineage>
</organism>
<evidence type="ECO:0000313" key="2">
    <source>
        <dbReference type="Proteomes" id="UP000828941"/>
    </source>
</evidence>
<keyword evidence="2" id="KW-1185">Reference proteome</keyword>
<gene>
    <name evidence="1" type="ORF">L6164_003319</name>
</gene>
<name>A0ACB9Q2F8_BAUVA</name>
<dbReference type="Proteomes" id="UP000828941">
    <property type="component" value="Chromosome 2"/>
</dbReference>
<accession>A0ACB9Q2F8</accession>
<proteinExistence type="predicted"/>
<protein>
    <submittedName>
        <fullName evidence="1">Uncharacterized protein</fullName>
    </submittedName>
</protein>
<evidence type="ECO:0000313" key="1">
    <source>
        <dbReference type="EMBL" id="KAI4354459.1"/>
    </source>
</evidence>
<reference evidence="1 2" key="1">
    <citation type="journal article" date="2022" name="DNA Res.">
        <title>Chromosomal-level genome assembly of the orchid tree Bauhinia variegata (Leguminosae; Cercidoideae) supports the allotetraploid origin hypothesis of Bauhinia.</title>
        <authorList>
            <person name="Zhong Y."/>
            <person name="Chen Y."/>
            <person name="Zheng D."/>
            <person name="Pang J."/>
            <person name="Liu Y."/>
            <person name="Luo S."/>
            <person name="Meng S."/>
            <person name="Qian L."/>
            <person name="Wei D."/>
            <person name="Dai S."/>
            <person name="Zhou R."/>
        </authorList>
    </citation>
    <scope>NUCLEOTIDE SEQUENCE [LARGE SCALE GENOMIC DNA]</scope>
    <source>
        <strain evidence="1">BV-YZ2020</strain>
    </source>
</reference>
<dbReference type="EMBL" id="CM039427">
    <property type="protein sequence ID" value="KAI4354459.1"/>
    <property type="molecule type" value="Genomic_DNA"/>
</dbReference>
<sequence>MATSVSQFYIVGILFLVLVFASGPAIGFYVPGYNCQWSCSSGPAACNSLCTGKGFKEGGECMGFSASDLACCCKKN</sequence>
<comment type="caution">
    <text evidence="1">The sequence shown here is derived from an EMBL/GenBank/DDBJ whole genome shotgun (WGS) entry which is preliminary data.</text>
</comment>